<sequence length="249" mass="27779">MNVKRLCLTLASRGPISILGDNMPRYEWLQPDERKNRRSIADTIDVLHAHAVFDGVRTVKIRIGGLRLPSQDVVGLVAVFAENAAAETTFIITLPSARQFRAQCHGRQKLEKFDIFRLDGATVDGNCNVELVDGTRLRAVEVIPALLPNKVTDLDWRILHLTIAMTNAERECYAYPIRFAQPGDALDCSTLPDLKGRVPLLKEIKAYIEEREPALKNLSEQTIADVLCKFGIRIPRPRRTRGLGSASAV</sequence>
<proteinExistence type="predicted"/>
<accession>A0A4Q0Q7J6</accession>
<dbReference type="EMBL" id="RKMK01000061">
    <property type="protein sequence ID" value="RXG85152.1"/>
    <property type="molecule type" value="Genomic_DNA"/>
</dbReference>
<dbReference type="AlphaFoldDB" id="A0A4Q0Q7J6"/>
<dbReference type="Proteomes" id="UP000290174">
    <property type="component" value="Unassembled WGS sequence"/>
</dbReference>
<name>A0A4Q0Q7J6_9BRAD</name>
<evidence type="ECO:0000313" key="1">
    <source>
        <dbReference type="EMBL" id="RXG85152.1"/>
    </source>
</evidence>
<organism evidence="1 2">
    <name type="scientific">Bradyrhizobium zhanjiangense</name>
    <dbReference type="NCBI Taxonomy" id="1325107"/>
    <lineage>
        <taxon>Bacteria</taxon>
        <taxon>Pseudomonadati</taxon>
        <taxon>Pseudomonadota</taxon>
        <taxon>Alphaproteobacteria</taxon>
        <taxon>Hyphomicrobiales</taxon>
        <taxon>Nitrobacteraceae</taxon>
        <taxon>Bradyrhizobium</taxon>
    </lineage>
</organism>
<reference evidence="1 2" key="1">
    <citation type="submission" date="2018-11" db="EMBL/GenBank/DDBJ databases">
        <title>Bradyrhizobium sp. nov., isolated from effective nodules of peanut in China.</title>
        <authorList>
            <person name="Li Y."/>
        </authorList>
    </citation>
    <scope>NUCLEOTIDE SEQUENCE [LARGE SCALE GENOMIC DNA]</scope>
    <source>
        <strain evidence="1 2">CCBAU 51770</strain>
    </source>
</reference>
<comment type="caution">
    <text evidence="1">The sequence shown here is derived from an EMBL/GenBank/DDBJ whole genome shotgun (WGS) entry which is preliminary data.</text>
</comment>
<protein>
    <submittedName>
        <fullName evidence="1">Uncharacterized protein</fullName>
    </submittedName>
</protein>
<evidence type="ECO:0000313" key="2">
    <source>
        <dbReference type="Proteomes" id="UP000290174"/>
    </source>
</evidence>
<gene>
    <name evidence="1" type="ORF">EAS61_36825</name>
</gene>